<dbReference type="Proteomes" id="UP000078046">
    <property type="component" value="Unassembled WGS sequence"/>
</dbReference>
<dbReference type="AlphaFoldDB" id="A0A177BA11"/>
<accession>A0A177BA11</accession>
<evidence type="ECO:0000313" key="2">
    <source>
        <dbReference type="EMBL" id="OAF71149.1"/>
    </source>
</evidence>
<gene>
    <name evidence="2" type="ORF">A3Q56_01037</name>
</gene>
<evidence type="ECO:0000256" key="1">
    <source>
        <dbReference type="ARBA" id="ARBA00023157"/>
    </source>
</evidence>
<reference evidence="2 3" key="1">
    <citation type="submission" date="2016-04" db="EMBL/GenBank/DDBJ databases">
        <title>The genome of Intoshia linei affirms orthonectids as highly simplified spiralians.</title>
        <authorList>
            <person name="Mikhailov K.V."/>
            <person name="Slusarev G.S."/>
            <person name="Nikitin M.A."/>
            <person name="Logacheva M.D."/>
            <person name="Penin A."/>
            <person name="Aleoshin V."/>
            <person name="Panchin Y.V."/>
        </authorList>
    </citation>
    <scope>NUCLEOTIDE SEQUENCE [LARGE SCALE GENOMIC DNA]</scope>
    <source>
        <strain evidence="2">Intl2013</strain>
        <tissue evidence="2">Whole animal</tissue>
    </source>
</reference>
<evidence type="ECO:0000313" key="3">
    <source>
        <dbReference type="Proteomes" id="UP000078046"/>
    </source>
</evidence>
<sequence length="338" mass="38951">MINYNTTYVNATIHRSIGTYLKIECRKGYQSHYNNDIIVYCGEQVLVCQYGKIPVLKGQVVIYESSINNEVNDENIYKPGNYLIFACINNTRTKLGSTRIIITCITGGLWDATATECFAMAYPPFDLKGAWNKSTDLVLENTEISLYCRDGYILYRDETVSTEKIIHVVCLKGILEYANKYDILSCKPILCDTKTLYVWLVNVNMDIITGIYYYDEKIPISCNRNYRLNTKIAYTDDAMIYKKCDISGNIAVKDLKCYKTTCNRIELHRYLLDKMDIYSKIMLTCPLGYGFYKNYRSITIKCAPVKNIISWFDITCNKSLVNLKNFDCSVIKCLLIPF</sequence>
<dbReference type="EMBL" id="LWCA01000076">
    <property type="protein sequence ID" value="OAF71149.1"/>
    <property type="molecule type" value="Genomic_DNA"/>
</dbReference>
<dbReference type="InterPro" id="IPR035976">
    <property type="entry name" value="Sushi/SCR/CCP_sf"/>
</dbReference>
<name>A0A177BA11_9BILA</name>
<dbReference type="SUPFAM" id="SSF57535">
    <property type="entry name" value="Complement control module/SCR domain"/>
    <property type="match status" value="1"/>
</dbReference>
<keyword evidence="1" id="KW-1015">Disulfide bond</keyword>
<organism evidence="2 3">
    <name type="scientific">Intoshia linei</name>
    <dbReference type="NCBI Taxonomy" id="1819745"/>
    <lineage>
        <taxon>Eukaryota</taxon>
        <taxon>Metazoa</taxon>
        <taxon>Spiralia</taxon>
        <taxon>Lophotrochozoa</taxon>
        <taxon>Mesozoa</taxon>
        <taxon>Orthonectida</taxon>
        <taxon>Rhopaluridae</taxon>
        <taxon>Intoshia</taxon>
    </lineage>
</organism>
<proteinExistence type="predicted"/>
<protein>
    <recommendedName>
        <fullName evidence="4">Sushi domain-containing protein</fullName>
    </recommendedName>
</protein>
<evidence type="ECO:0008006" key="4">
    <source>
        <dbReference type="Google" id="ProtNLM"/>
    </source>
</evidence>
<keyword evidence="3" id="KW-1185">Reference proteome</keyword>
<comment type="caution">
    <text evidence="2">The sequence shown here is derived from an EMBL/GenBank/DDBJ whole genome shotgun (WGS) entry which is preliminary data.</text>
</comment>